<dbReference type="EMBL" id="ADFP01000092">
    <property type="protein sequence ID" value="EFB90197.1"/>
    <property type="molecule type" value="Genomic_DNA"/>
</dbReference>
<organism evidence="1 2">
    <name type="scientific">Pyramidobacter piscolens W5455</name>
    <dbReference type="NCBI Taxonomy" id="352165"/>
    <lineage>
        <taxon>Bacteria</taxon>
        <taxon>Thermotogati</taxon>
        <taxon>Synergistota</taxon>
        <taxon>Synergistia</taxon>
        <taxon>Synergistales</taxon>
        <taxon>Dethiosulfovibrionaceae</taxon>
        <taxon>Pyramidobacter</taxon>
    </lineage>
</organism>
<reference evidence="1 2" key="1">
    <citation type="submission" date="2009-12" db="EMBL/GenBank/DDBJ databases">
        <authorList>
            <person name="Shrivastava S."/>
            <person name="Madupu R."/>
            <person name="Durkin A.S."/>
            <person name="Torralba M."/>
            <person name="Methe B."/>
            <person name="Sutton G.G."/>
            <person name="Strausberg R.L."/>
            <person name="Nelson K.E."/>
        </authorList>
    </citation>
    <scope>NUCLEOTIDE SEQUENCE [LARGE SCALE GENOMIC DNA]</scope>
    <source>
        <strain evidence="1 2">W5455</strain>
    </source>
</reference>
<name>A0ABM9ZTG8_9BACT</name>
<proteinExistence type="predicted"/>
<protein>
    <submittedName>
        <fullName evidence="1">Uncharacterized protein</fullName>
    </submittedName>
</protein>
<evidence type="ECO:0000313" key="1">
    <source>
        <dbReference type="EMBL" id="EFB90197.1"/>
    </source>
</evidence>
<dbReference type="Proteomes" id="UP000006462">
    <property type="component" value="Unassembled WGS sequence"/>
</dbReference>
<accession>A0ABM9ZTG8</accession>
<comment type="caution">
    <text evidence="1">The sequence shown here is derived from an EMBL/GenBank/DDBJ whole genome shotgun (WGS) entry which is preliminary data.</text>
</comment>
<evidence type="ECO:0000313" key="2">
    <source>
        <dbReference type="Proteomes" id="UP000006462"/>
    </source>
</evidence>
<gene>
    <name evidence="1" type="ORF">HMPREF7215_1282</name>
</gene>
<sequence>MNRGFQVEKQKIQIIHAKYIIVSRIIWLRPRGTKKAPPCSAF</sequence>
<keyword evidence="2" id="KW-1185">Reference proteome</keyword>